<feature type="non-terminal residue" evidence="1">
    <location>
        <position position="108"/>
    </location>
</feature>
<keyword evidence="2" id="KW-1185">Reference proteome</keyword>
<accession>A0AAN5CX49</accession>
<name>A0AAN5CX49_9BILA</name>
<protein>
    <submittedName>
        <fullName evidence="1">Uncharacterized protein</fullName>
    </submittedName>
</protein>
<evidence type="ECO:0000313" key="1">
    <source>
        <dbReference type="EMBL" id="GMR52249.1"/>
    </source>
</evidence>
<reference evidence="2" key="1">
    <citation type="submission" date="2022-10" db="EMBL/GenBank/DDBJ databases">
        <title>Genome assembly of Pristionchus species.</title>
        <authorList>
            <person name="Yoshida K."/>
            <person name="Sommer R.J."/>
        </authorList>
    </citation>
    <scope>NUCLEOTIDE SEQUENCE [LARGE SCALE GENOMIC DNA]</scope>
    <source>
        <strain evidence="2">RS5460</strain>
    </source>
</reference>
<comment type="caution">
    <text evidence="1">The sequence shown here is derived from an EMBL/GenBank/DDBJ whole genome shotgun (WGS) entry which is preliminary data.</text>
</comment>
<organism evidence="1 2">
    <name type="scientific">Pristionchus mayeri</name>
    <dbReference type="NCBI Taxonomy" id="1317129"/>
    <lineage>
        <taxon>Eukaryota</taxon>
        <taxon>Metazoa</taxon>
        <taxon>Ecdysozoa</taxon>
        <taxon>Nematoda</taxon>
        <taxon>Chromadorea</taxon>
        <taxon>Rhabditida</taxon>
        <taxon>Rhabditina</taxon>
        <taxon>Diplogasteromorpha</taxon>
        <taxon>Diplogasteroidea</taxon>
        <taxon>Neodiplogasteridae</taxon>
        <taxon>Pristionchus</taxon>
    </lineage>
</organism>
<dbReference type="AlphaFoldDB" id="A0AAN5CX49"/>
<sequence length="108" mass="12879">FDLMPFLSSRSRNRIQTKWAIPNPREIHRMISKKNYQMSRMNHTMSSMIPCSQSPWVIRRSLSNFSRMLSMKKLSRKKLSTSNHSKFTMPRSFSKFLIIKMSEVMLFS</sequence>
<proteinExistence type="predicted"/>
<evidence type="ECO:0000313" key="2">
    <source>
        <dbReference type="Proteomes" id="UP001328107"/>
    </source>
</evidence>
<feature type="non-terminal residue" evidence="1">
    <location>
        <position position="1"/>
    </location>
</feature>
<dbReference type="Proteomes" id="UP001328107">
    <property type="component" value="Unassembled WGS sequence"/>
</dbReference>
<dbReference type="EMBL" id="BTRK01000005">
    <property type="protein sequence ID" value="GMR52249.1"/>
    <property type="molecule type" value="Genomic_DNA"/>
</dbReference>
<gene>
    <name evidence="1" type="ORF">PMAYCL1PPCAC_22444</name>
</gene>